<proteinExistence type="inferred from homology"/>
<dbReference type="GO" id="GO:0008233">
    <property type="term" value="F:peptidase activity"/>
    <property type="evidence" value="ECO:0007669"/>
    <property type="project" value="UniProtKB-KW"/>
</dbReference>
<dbReference type="RefSeq" id="WP_008871734.1">
    <property type="nucleotide sequence ID" value="NZ_ACJN02000004.1"/>
</dbReference>
<dbReference type="Pfam" id="PF01136">
    <property type="entry name" value="Peptidase_U32"/>
    <property type="match status" value="1"/>
</dbReference>
<dbReference type="AlphaFoldDB" id="D6SUR1"/>
<dbReference type="EMBL" id="ACJN02000004">
    <property type="protein sequence ID" value="EFI33041.1"/>
    <property type="molecule type" value="Genomic_DNA"/>
</dbReference>
<dbReference type="PANTHER" id="PTHR30217:SF6">
    <property type="entry name" value="TRNA HYDROXYLATION PROTEIN P"/>
    <property type="match status" value="1"/>
</dbReference>
<evidence type="ECO:0000256" key="2">
    <source>
        <dbReference type="ARBA" id="ARBA00022801"/>
    </source>
</evidence>
<gene>
    <name evidence="4" type="ORF">Dthio_PD0355</name>
</gene>
<name>D6SUR1_9BACT</name>
<evidence type="ECO:0000256" key="1">
    <source>
        <dbReference type="ARBA" id="ARBA00022670"/>
    </source>
</evidence>
<reference evidence="4" key="1">
    <citation type="submission" date="2010-05" db="EMBL/GenBank/DDBJ databases">
        <title>The draft genome of Desulfonatronospira thiodismutans ASO3-1.</title>
        <authorList>
            <consortium name="US DOE Joint Genome Institute (JGI-PGF)"/>
            <person name="Lucas S."/>
            <person name="Copeland A."/>
            <person name="Lapidus A."/>
            <person name="Cheng J.-F."/>
            <person name="Bruce D."/>
            <person name="Goodwin L."/>
            <person name="Pitluck S."/>
            <person name="Chertkov O."/>
            <person name="Brettin T."/>
            <person name="Detter J.C."/>
            <person name="Han C."/>
            <person name="Land M.L."/>
            <person name="Hauser L."/>
            <person name="Kyrpides N."/>
            <person name="Mikhailova N."/>
            <person name="Muyzer G."/>
            <person name="Woyke T."/>
        </authorList>
    </citation>
    <scope>NUCLEOTIDE SEQUENCE [LARGE SCALE GENOMIC DNA]</scope>
    <source>
        <strain evidence="4">ASO3-1</strain>
    </source>
</reference>
<keyword evidence="2" id="KW-0378">Hydrolase</keyword>
<organism evidence="4 5">
    <name type="scientific">Desulfonatronospira thiodismutans ASO3-1</name>
    <dbReference type="NCBI Taxonomy" id="555779"/>
    <lineage>
        <taxon>Bacteria</taxon>
        <taxon>Pseudomonadati</taxon>
        <taxon>Thermodesulfobacteriota</taxon>
        <taxon>Desulfovibrionia</taxon>
        <taxon>Desulfovibrionales</taxon>
        <taxon>Desulfonatronovibrionaceae</taxon>
        <taxon>Desulfonatronospira</taxon>
    </lineage>
</organism>
<evidence type="ECO:0000313" key="5">
    <source>
        <dbReference type="Proteomes" id="UP000005496"/>
    </source>
</evidence>
<keyword evidence="1" id="KW-0645">Protease</keyword>
<dbReference type="InterPro" id="IPR051454">
    <property type="entry name" value="RNA/ubiquinone_mod_enzymes"/>
</dbReference>
<comment type="similarity">
    <text evidence="3">Belongs to the peptidase U32 family.</text>
</comment>
<dbReference type="PROSITE" id="PS01276">
    <property type="entry name" value="PEPTIDASE_U32"/>
    <property type="match status" value="1"/>
</dbReference>
<dbReference type="InterPro" id="IPR001539">
    <property type="entry name" value="Peptidase_U32"/>
</dbReference>
<dbReference type="PANTHER" id="PTHR30217">
    <property type="entry name" value="PEPTIDASE U32 FAMILY"/>
    <property type="match status" value="1"/>
</dbReference>
<accession>D6SUR1</accession>
<protein>
    <submittedName>
        <fullName evidence="4">Peptidase U32</fullName>
    </submittedName>
</protein>
<keyword evidence="5" id="KW-1185">Reference proteome</keyword>
<dbReference type="eggNOG" id="COG0826">
    <property type="taxonomic scope" value="Bacteria"/>
</dbReference>
<dbReference type="GO" id="GO:0006508">
    <property type="term" value="P:proteolysis"/>
    <property type="evidence" value="ECO:0007669"/>
    <property type="project" value="UniProtKB-KW"/>
</dbReference>
<sequence>MKDPAILPELLCPAGDLKRLQTVLFYGADAVYLGGTHLNLRSKAAGFDFESLPQALDLARRSKARVYFCLNAILPQKHLQKVRKYLELLAEIKPDGIIAADPGVISMAREHAPHIPLHLSTQAGTYNAPSARFWKEHGVDRVNLARELSLTDIREMSRQTGLPQLEMFVHGAMCMALSGHCLLSAHLNKRSANQGLCTHPCRFDYRARALALEERTRPGEITWQVWEEEGYSRIFSSQDLCLVRFLGWLRRQGISSIKIEGRMKSVSYLGVTTDVYRTALDDLARGDFRPGLYLEELASVSSRPLGSGFFLPANKIFSKPALESGRKKILASVEKKLGGQRWLVQVKSRWSRDMDLELVLPGLERPGLRQGDYLLEGINQEELQTAHSGQQVVLTTGNELVTEHLLLRRA</sequence>
<comment type="caution">
    <text evidence="4">The sequence shown here is derived from an EMBL/GenBank/DDBJ whole genome shotgun (WGS) entry which is preliminary data.</text>
</comment>
<evidence type="ECO:0000313" key="4">
    <source>
        <dbReference type="EMBL" id="EFI33041.1"/>
    </source>
</evidence>
<dbReference type="Proteomes" id="UP000005496">
    <property type="component" value="Unassembled WGS sequence"/>
</dbReference>
<evidence type="ECO:0000256" key="3">
    <source>
        <dbReference type="ARBA" id="ARBA00038374"/>
    </source>
</evidence>